<evidence type="ECO:0000256" key="2">
    <source>
        <dbReference type="ARBA" id="ARBA00023163"/>
    </source>
</evidence>
<evidence type="ECO:0000259" key="3">
    <source>
        <dbReference type="Pfam" id="PF05043"/>
    </source>
</evidence>
<protein>
    <recommendedName>
        <fullName evidence="3">Mga helix-turn-helix domain-containing protein</fullName>
    </recommendedName>
</protein>
<dbReference type="Proteomes" id="UP000622610">
    <property type="component" value="Unassembled WGS sequence"/>
</dbReference>
<dbReference type="InterPro" id="IPR007737">
    <property type="entry name" value="Mga_HTH"/>
</dbReference>
<reference evidence="4" key="1">
    <citation type="journal article" date="2014" name="Int. J. Syst. Evol. Microbiol.">
        <title>Complete genome sequence of Corynebacterium casei LMG S-19264T (=DSM 44701T), isolated from a smear-ripened cheese.</title>
        <authorList>
            <consortium name="US DOE Joint Genome Institute (JGI-PGF)"/>
            <person name="Walter F."/>
            <person name="Albersmeier A."/>
            <person name="Kalinowski J."/>
            <person name="Ruckert C."/>
        </authorList>
    </citation>
    <scope>NUCLEOTIDE SEQUENCE</scope>
    <source>
        <strain evidence="4">CCM 8433</strain>
    </source>
</reference>
<feature type="domain" description="Mga helix-turn-helix" evidence="3">
    <location>
        <begin position="92"/>
        <end position="174"/>
    </location>
</feature>
<evidence type="ECO:0000313" key="4">
    <source>
        <dbReference type="EMBL" id="GGI66614.1"/>
    </source>
</evidence>
<accession>A0A917JJU6</accession>
<gene>
    <name evidence="4" type="ORF">GCM10011482_22680</name>
</gene>
<keyword evidence="2" id="KW-0804">Transcription</keyword>
<keyword evidence="1" id="KW-0805">Transcription regulation</keyword>
<sequence>MMFQTKIHESNMFLGKVRKTSLKIQLLFFLSNRDEYTTSREIAAELEMKNPQQVQLLCREIEEDIQACYKNGEFELVVSQKQGFRLYQNNGDLQLLLNQYHYSELSYHLLTDLFYENPIKVTDFCQKYYISEATTRRKVLQVNKNLQPFGIRISIGRQLKLIGPEEKIRAYYFLANYLTYQGITNLPIEEDKQQAIIRKVSSFSDVLNQSYTYLQLEMVALLYGTQIYRIKKNWLIEDDSFSDYAFIPKPEQLNDWSEADWNFFLFMLYLFNLYTPKEVDYQATLAPQYQEELATWERLFFYFFPSEEKKLPNETKSDLIRLFYFQKMYPEEIYLFRVFPLVSVNELKEHYPLHMKRFDHFIEAFIPTCPHLNTYHFMINSLLLTLSLSPLEQRKKRVYLYLECPLSNAHLAHIRSSILNRLQIKYHLVFVDDPSSADLIISTVKQFAMPTQEYRLSVHPLLFENDYLSIEQAIINLLANKNPVKPPVVFDN</sequence>
<dbReference type="EMBL" id="BMDT01000013">
    <property type="protein sequence ID" value="GGI66614.1"/>
    <property type="molecule type" value="Genomic_DNA"/>
</dbReference>
<organism evidence="4 5">
    <name type="scientific">Enterococcus alcedinis</name>
    <dbReference type="NCBI Taxonomy" id="1274384"/>
    <lineage>
        <taxon>Bacteria</taxon>
        <taxon>Bacillati</taxon>
        <taxon>Bacillota</taxon>
        <taxon>Bacilli</taxon>
        <taxon>Lactobacillales</taxon>
        <taxon>Enterococcaceae</taxon>
        <taxon>Enterococcus</taxon>
    </lineage>
</organism>
<dbReference type="Pfam" id="PF05043">
    <property type="entry name" value="Mga"/>
    <property type="match status" value="1"/>
</dbReference>
<reference evidence="4" key="2">
    <citation type="submission" date="2020-09" db="EMBL/GenBank/DDBJ databases">
        <authorList>
            <person name="Sun Q."/>
            <person name="Sedlacek I."/>
        </authorList>
    </citation>
    <scope>NUCLEOTIDE SEQUENCE</scope>
    <source>
        <strain evidence="4">CCM 8433</strain>
    </source>
</reference>
<evidence type="ECO:0000256" key="1">
    <source>
        <dbReference type="ARBA" id="ARBA00023015"/>
    </source>
</evidence>
<name>A0A917JJU6_9ENTE</name>
<proteinExistence type="predicted"/>
<dbReference type="AlphaFoldDB" id="A0A917JJU6"/>
<dbReference type="PANTHER" id="PTHR30185:SF13">
    <property type="entry name" value="LICABCH OPERON REGULATOR-RELATED"/>
    <property type="match status" value="1"/>
</dbReference>
<evidence type="ECO:0000313" key="5">
    <source>
        <dbReference type="Proteomes" id="UP000622610"/>
    </source>
</evidence>
<comment type="caution">
    <text evidence="4">The sequence shown here is derived from an EMBL/GenBank/DDBJ whole genome shotgun (WGS) entry which is preliminary data.</text>
</comment>
<dbReference type="InterPro" id="IPR050661">
    <property type="entry name" value="BglG_antiterminators"/>
</dbReference>
<dbReference type="PANTHER" id="PTHR30185">
    <property type="entry name" value="CRYPTIC BETA-GLUCOSIDE BGL OPERON ANTITERMINATOR"/>
    <property type="match status" value="1"/>
</dbReference>
<dbReference type="InterPro" id="IPR036388">
    <property type="entry name" value="WH-like_DNA-bd_sf"/>
</dbReference>
<dbReference type="Gene3D" id="1.10.10.10">
    <property type="entry name" value="Winged helix-like DNA-binding domain superfamily/Winged helix DNA-binding domain"/>
    <property type="match status" value="1"/>
</dbReference>
<keyword evidence="5" id="KW-1185">Reference proteome</keyword>